<evidence type="ECO:0000256" key="1">
    <source>
        <dbReference type="ARBA" id="ARBA00008777"/>
    </source>
</evidence>
<dbReference type="Gene3D" id="3.90.1030.10">
    <property type="entry name" value="Ribosomal protein L17"/>
    <property type="match status" value="1"/>
</dbReference>
<evidence type="ECO:0000313" key="6">
    <source>
        <dbReference type="EMBL" id="OHA57117.1"/>
    </source>
</evidence>
<dbReference type="EMBL" id="MHTG01000021">
    <property type="protein sequence ID" value="OHA57117.1"/>
    <property type="molecule type" value="Genomic_DNA"/>
</dbReference>
<evidence type="ECO:0000256" key="4">
    <source>
        <dbReference type="HAMAP-Rule" id="MF_01368"/>
    </source>
</evidence>
<dbReference type="AlphaFoldDB" id="A0A1G2Q982"/>
<accession>A0A1G2Q982</accession>
<dbReference type="GO" id="GO:0003735">
    <property type="term" value="F:structural constituent of ribosome"/>
    <property type="evidence" value="ECO:0007669"/>
    <property type="project" value="InterPro"/>
</dbReference>
<dbReference type="InterPro" id="IPR036373">
    <property type="entry name" value="Ribosomal_bL17_sf"/>
</dbReference>
<proteinExistence type="inferred from homology"/>
<dbReference type="PROSITE" id="PS01167">
    <property type="entry name" value="RIBOSOMAL_L17"/>
    <property type="match status" value="1"/>
</dbReference>
<comment type="subunit">
    <text evidence="4">Part of the 50S ribosomal subunit. Contacts protein L32.</text>
</comment>
<comment type="similarity">
    <text evidence="1 4 5">Belongs to the bacterial ribosomal protein bL17 family.</text>
</comment>
<dbReference type="HAMAP" id="MF_01368">
    <property type="entry name" value="Ribosomal_bL17"/>
    <property type="match status" value="1"/>
</dbReference>
<dbReference type="GO" id="GO:0022625">
    <property type="term" value="C:cytosolic large ribosomal subunit"/>
    <property type="evidence" value="ECO:0007669"/>
    <property type="project" value="TreeGrafter"/>
</dbReference>
<dbReference type="NCBIfam" id="TIGR00059">
    <property type="entry name" value="L17"/>
    <property type="match status" value="1"/>
</dbReference>
<evidence type="ECO:0000256" key="3">
    <source>
        <dbReference type="ARBA" id="ARBA00023274"/>
    </source>
</evidence>
<dbReference type="Proteomes" id="UP000176494">
    <property type="component" value="Unassembled WGS sequence"/>
</dbReference>
<dbReference type="STRING" id="1802435.A2114_00830"/>
<dbReference type="InterPro" id="IPR047859">
    <property type="entry name" value="Ribosomal_bL17_CS"/>
</dbReference>
<dbReference type="SUPFAM" id="SSF64263">
    <property type="entry name" value="Prokaryotic ribosomal protein L17"/>
    <property type="match status" value="1"/>
</dbReference>
<dbReference type="InterPro" id="IPR000456">
    <property type="entry name" value="Ribosomal_bL17"/>
</dbReference>
<sequence length="116" mass="13101">MRHQVKTKKLGRKTGPRQALFRTQMVSLINHGRIETTLAKAKELRPRIERLVTKARPGTVASHRLISAALINPKAVAKLVREIAPRYRDRQGGYTRIIKLPNRQGDAASKALIEFV</sequence>
<keyword evidence="3 4" id="KW-0687">Ribonucleoprotein</keyword>
<name>A0A1G2Q982_9BACT</name>
<reference evidence="6 7" key="1">
    <citation type="journal article" date="2016" name="Nat. Commun.">
        <title>Thousands of microbial genomes shed light on interconnected biogeochemical processes in an aquifer system.</title>
        <authorList>
            <person name="Anantharaman K."/>
            <person name="Brown C.T."/>
            <person name="Hug L.A."/>
            <person name="Sharon I."/>
            <person name="Castelle C.J."/>
            <person name="Probst A.J."/>
            <person name="Thomas B.C."/>
            <person name="Singh A."/>
            <person name="Wilkins M.J."/>
            <person name="Karaoz U."/>
            <person name="Brodie E.L."/>
            <person name="Williams K.H."/>
            <person name="Hubbard S.S."/>
            <person name="Banfield J.F."/>
        </authorList>
    </citation>
    <scope>NUCLEOTIDE SEQUENCE [LARGE SCALE GENOMIC DNA]</scope>
</reference>
<evidence type="ECO:0000313" key="7">
    <source>
        <dbReference type="Proteomes" id="UP000176494"/>
    </source>
</evidence>
<dbReference type="PANTHER" id="PTHR14413">
    <property type="entry name" value="RIBOSOMAL PROTEIN L17"/>
    <property type="match status" value="1"/>
</dbReference>
<protein>
    <recommendedName>
        <fullName evidence="4">Large ribosomal subunit protein bL17</fullName>
    </recommendedName>
</protein>
<gene>
    <name evidence="4" type="primary">rplQ</name>
    <name evidence="6" type="ORF">A2114_00830</name>
</gene>
<dbReference type="GO" id="GO:0006412">
    <property type="term" value="P:translation"/>
    <property type="evidence" value="ECO:0007669"/>
    <property type="project" value="UniProtKB-UniRule"/>
</dbReference>
<dbReference type="PANTHER" id="PTHR14413:SF16">
    <property type="entry name" value="LARGE RIBOSOMAL SUBUNIT PROTEIN BL17M"/>
    <property type="match status" value="1"/>
</dbReference>
<evidence type="ECO:0000256" key="5">
    <source>
        <dbReference type="RuleBase" id="RU000660"/>
    </source>
</evidence>
<organism evidence="6 7">
    <name type="scientific">Candidatus Vogelbacteria bacterium GWA1_51_14</name>
    <dbReference type="NCBI Taxonomy" id="1802435"/>
    <lineage>
        <taxon>Bacteria</taxon>
        <taxon>Candidatus Vogeliibacteriota</taxon>
    </lineage>
</organism>
<evidence type="ECO:0000256" key="2">
    <source>
        <dbReference type="ARBA" id="ARBA00022980"/>
    </source>
</evidence>
<keyword evidence="2 4" id="KW-0689">Ribosomal protein</keyword>
<dbReference type="Pfam" id="PF01196">
    <property type="entry name" value="Ribosomal_L17"/>
    <property type="match status" value="1"/>
</dbReference>
<comment type="caution">
    <text evidence="6">The sequence shown here is derived from an EMBL/GenBank/DDBJ whole genome shotgun (WGS) entry which is preliminary data.</text>
</comment>